<feature type="region of interest" description="Disordered" evidence="6">
    <location>
        <begin position="1113"/>
        <end position="1181"/>
    </location>
</feature>
<feature type="compositionally biased region" description="Basic and acidic residues" evidence="6">
    <location>
        <begin position="1117"/>
        <end position="1126"/>
    </location>
</feature>
<gene>
    <name evidence="8" type="ORF">BIW11_11422</name>
</gene>
<organism evidence="8 9">
    <name type="scientific">Tropilaelaps mercedesae</name>
    <dbReference type="NCBI Taxonomy" id="418985"/>
    <lineage>
        <taxon>Eukaryota</taxon>
        <taxon>Metazoa</taxon>
        <taxon>Ecdysozoa</taxon>
        <taxon>Arthropoda</taxon>
        <taxon>Chelicerata</taxon>
        <taxon>Arachnida</taxon>
        <taxon>Acari</taxon>
        <taxon>Parasitiformes</taxon>
        <taxon>Mesostigmata</taxon>
        <taxon>Gamasina</taxon>
        <taxon>Dermanyssoidea</taxon>
        <taxon>Laelapidae</taxon>
        <taxon>Tropilaelaps</taxon>
    </lineage>
</organism>
<feature type="region of interest" description="Disordered" evidence="6">
    <location>
        <begin position="454"/>
        <end position="522"/>
    </location>
</feature>
<feature type="domain" description="Protein kinase" evidence="7">
    <location>
        <begin position="23"/>
        <end position="281"/>
    </location>
</feature>
<dbReference type="Pfam" id="PF00069">
    <property type="entry name" value="Pkinase"/>
    <property type="match status" value="1"/>
</dbReference>
<dbReference type="SMART" id="SM00220">
    <property type="entry name" value="S_TKc"/>
    <property type="match status" value="1"/>
</dbReference>
<dbReference type="Gene3D" id="1.10.510.10">
    <property type="entry name" value="Transferase(Phosphotransferase) domain 1"/>
    <property type="match status" value="1"/>
</dbReference>
<dbReference type="InterPro" id="IPR011009">
    <property type="entry name" value="Kinase-like_dom_sf"/>
</dbReference>
<feature type="compositionally biased region" description="Basic and acidic residues" evidence="6">
    <location>
        <begin position="757"/>
        <end position="766"/>
    </location>
</feature>
<keyword evidence="9" id="KW-1185">Reference proteome</keyword>
<feature type="compositionally biased region" description="Polar residues" evidence="6">
    <location>
        <begin position="386"/>
        <end position="395"/>
    </location>
</feature>
<evidence type="ECO:0000256" key="6">
    <source>
        <dbReference type="SAM" id="MobiDB-lite"/>
    </source>
</evidence>
<dbReference type="PANTHER" id="PTHR24342">
    <property type="entry name" value="SERINE/THREONINE-PROTEIN KINASE 17"/>
    <property type="match status" value="1"/>
</dbReference>
<dbReference type="GO" id="GO:0005634">
    <property type="term" value="C:nucleus"/>
    <property type="evidence" value="ECO:0007669"/>
    <property type="project" value="TreeGrafter"/>
</dbReference>
<proteinExistence type="predicted"/>
<accession>A0A1V9XB32</accession>
<dbReference type="SUPFAM" id="SSF56112">
    <property type="entry name" value="Protein kinase-like (PK-like)"/>
    <property type="match status" value="1"/>
</dbReference>
<dbReference type="Proteomes" id="UP000192247">
    <property type="component" value="Unassembled WGS sequence"/>
</dbReference>
<dbReference type="GO" id="GO:0043065">
    <property type="term" value="P:positive regulation of apoptotic process"/>
    <property type="evidence" value="ECO:0007669"/>
    <property type="project" value="TreeGrafter"/>
</dbReference>
<dbReference type="PROSITE" id="PS00108">
    <property type="entry name" value="PROTEIN_KINASE_ST"/>
    <property type="match status" value="1"/>
</dbReference>
<feature type="region of interest" description="Disordered" evidence="6">
    <location>
        <begin position="923"/>
        <end position="961"/>
    </location>
</feature>
<feature type="compositionally biased region" description="Acidic residues" evidence="6">
    <location>
        <begin position="488"/>
        <end position="500"/>
    </location>
</feature>
<name>A0A1V9XB32_9ACAR</name>
<keyword evidence="1" id="KW-0723">Serine/threonine-protein kinase</keyword>
<keyword evidence="5" id="KW-0067">ATP-binding</keyword>
<dbReference type="PANTHER" id="PTHR24342:SF12">
    <property type="entry name" value="DEATH-ASSOCIATED PROTEIN KINASE RELATED"/>
    <property type="match status" value="1"/>
</dbReference>
<dbReference type="Gene3D" id="3.30.200.20">
    <property type="entry name" value="Phosphorylase Kinase, domain 1"/>
    <property type="match status" value="1"/>
</dbReference>
<keyword evidence="4 8" id="KW-0418">Kinase</keyword>
<dbReference type="OrthoDB" id="74764at2759"/>
<dbReference type="FunFam" id="1.10.510.10:FF:000571">
    <property type="entry name" value="Maternal embryonic leucine zipper kinase"/>
    <property type="match status" value="1"/>
</dbReference>
<feature type="region of interest" description="Disordered" evidence="6">
    <location>
        <begin position="544"/>
        <end position="613"/>
    </location>
</feature>
<dbReference type="GO" id="GO:0004674">
    <property type="term" value="F:protein serine/threonine kinase activity"/>
    <property type="evidence" value="ECO:0007669"/>
    <property type="project" value="UniProtKB-KW"/>
</dbReference>
<feature type="region of interest" description="Disordered" evidence="6">
    <location>
        <begin position="739"/>
        <end position="766"/>
    </location>
</feature>
<feature type="region of interest" description="Disordered" evidence="6">
    <location>
        <begin position="370"/>
        <end position="417"/>
    </location>
</feature>
<dbReference type="InParanoid" id="A0A1V9XB32"/>
<feature type="compositionally biased region" description="Basic and acidic residues" evidence="6">
    <location>
        <begin position="593"/>
        <end position="613"/>
    </location>
</feature>
<protein>
    <submittedName>
        <fullName evidence="8">Serine/threonine-protein kinase-like</fullName>
    </submittedName>
</protein>
<feature type="compositionally biased region" description="Acidic residues" evidence="6">
    <location>
        <begin position="459"/>
        <end position="472"/>
    </location>
</feature>
<evidence type="ECO:0000259" key="7">
    <source>
        <dbReference type="PROSITE" id="PS50011"/>
    </source>
</evidence>
<dbReference type="GO" id="GO:0035556">
    <property type="term" value="P:intracellular signal transduction"/>
    <property type="evidence" value="ECO:0007669"/>
    <property type="project" value="TreeGrafter"/>
</dbReference>
<dbReference type="InterPro" id="IPR000719">
    <property type="entry name" value="Prot_kinase_dom"/>
</dbReference>
<dbReference type="STRING" id="418985.A0A1V9XB32"/>
<reference evidence="8 9" key="1">
    <citation type="journal article" date="2017" name="Gigascience">
        <title>Draft genome of the honey bee ectoparasitic mite, Tropilaelaps mercedesae, is shaped by the parasitic life history.</title>
        <authorList>
            <person name="Dong X."/>
            <person name="Armstrong S.D."/>
            <person name="Xia D."/>
            <person name="Makepeace B.L."/>
            <person name="Darby A.C."/>
            <person name="Kadowaki T."/>
        </authorList>
    </citation>
    <scope>NUCLEOTIDE SEQUENCE [LARGE SCALE GENOMIC DNA]</scope>
    <source>
        <strain evidence="8">Wuxi-XJTLU</strain>
    </source>
</reference>
<dbReference type="GO" id="GO:0005524">
    <property type="term" value="F:ATP binding"/>
    <property type="evidence" value="ECO:0007669"/>
    <property type="project" value="UniProtKB-KW"/>
</dbReference>
<keyword evidence="2" id="KW-0808">Transferase</keyword>
<feature type="compositionally biased region" description="Polar residues" evidence="6">
    <location>
        <begin position="669"/>
        <end position="684"/>
    </location>
</feature>
<evidence type="ECO:0000256" key="2">
    <source>
        <dbReference type="ARBA" id="ARBA00022679"/>
    </source>
</evidence>
<keyword evidence="3" id="KW-0547">Nucleotide-binding</keyword>
<dbReference type="InterPro" id="IPR008271">
    <property type="entry name" value="Ser/Thr_kinase_AS"/>
</dbReference>
<feature type="region of interest" description="Disordered" evidence="6">
    <location>
        <begin position="661"/>
        <end position="698"/>
    </location>
</feature>
<evidence type="ECO:0000313" key="8">
    <source>
        <dbReference type="EMBL" id="OQR70755.1"/>
    </source>
</evidence>
<evidence type="ECO:0000256" key="1">
    <source>
        <dbReference type="ARBA" id="ARBA00022527"/>
    </source>
</evidence>
<dbReference type="PROSITE" id="PS50011">
    <property type="entry name" value="PROTEIN_KINASE_DOM"/>
    <property type="match status" value="1"/>
</dbReference>
<comment type="caution">
    <text evidence="8">The sequence shown here is derived from an EMBL/GenBank/DDBJ whole genome shotgun (WGS) entry which is preliminary data.</text>
</comment>
<evidence type="ECO:0000256" key="4">
    <source>
        <dbReference type="ARBA" id="ARBA00022777"/>
    </source>
</evidence>
<sequence>MLERRIENTPRKTVANPDFFLSYCLFSSHSRGKFATVRRCRHIESGRDFAAKYLRKQRRAEDVRHELIHEALVLALADDCGRIISLKEIFETRTEVILVLEMAAGGELQHVLDAEDCLPERSVRELLLQIAEGLAFLHSQHIAHLDIKPANLLLASAWPQVDAKLCDFGISRLILPGEEIHEIAGTPDYIAPEVLQYEPISLATDMWSLGILTYVLLTGHTPFGGDTKQDTYCNITLGVLDFPQDLFEDVTPEAVHFITQLVVKDPKKRLTIGEVLKHPWLTQPPPSPSSMTISPVIGVTTDNADYLLNGNSRASINNINAACGLSVNADEPAALQGQQQLCPGAAVQCETPSSSSMGSLEESDAEIVMEDQRQHESELANGGYANGNTSSSVNGSRVERPSNGEPTNPEPSKAAPSLDEVVDANGDLPAEVADDLADNEVPLEHSQTVKQLVEVHDSSEEESEYSELDSDSSDSVVGDDPPVQITDVTDDPESQGELEEQSATPLVTDSEDVLPSPDASHSNIHALYKNRKILLSRLATKEHHKQLLQPSGSVSSTTTSKSVSAADMRRPSAVKRRPSKKSRVKSKSQSNLKETDKSQNRPERRARQDTVVERSKLVVSPEAVAVQSVRPKTPVPKSLEMADLERRTEAISKNDATLTAATGPKATSDRNAITSDCEPNTGVSLSAGVEPSPTGSAECNEMADSYRKIKVTMVSEGEPLIQEPRSDAKNSTECVLEVVSDKTSDPASGRGRVACPDLRRPKRPDDDRYEIESVTSETAQNIETKRANDIAEERGCPQTSRLSVFDRISQRAAKFMDMPMREPRRSPRTRFCMTDFVQADESNFRESNDLFQDFELRHGDLIGRVMMEFPFRKRGELGLSRKDLEKVHLREYNALAKFDTAWQYEKEVPLLAGELRGRCPFTDRLSRFDGTPRPKAQPVSPPPSDKTRPQCDAPGASSFPQQIPVSFECEPQVAWQYQDNSSTLNDRNGRLHGDQQKATQLDGDFSVHPDSMWQYQDTIPILHRPSRSIPVKGQTFEDSIQHRRQKALNRLNTASLHASEDLFTEDDHALISRIMGTDLGDGLPVFRRTGFNDPSSVMDQQGDGFERRPATLSGHRATVDDGRDAEPPGFAPRRAAYGGDGDTGLYGRNGKPSSAEEHRSNIADGVATKPAERPKRAGGNNLNKLLTKLDEWEMKIKGVREDEDFGYVRVNQTPLNDSGSTGAASRGSNLAEQLANASSKVHTRTEKIVESADSTETFKEYSMVSFSSGVKQTMSYRRSEVKKI</sequence>
<evidence type="ECO:0000313" key="9">
    <source>
        <dbReference type="Proteomes" id="UP000192247"/>
    </source>
</evidence>
<feature type="compositionally biased region" description="Basic residues" evidence="6">
    <location>
        <begin position="572"/>
        <end position="586"/>
    </location>
</feature>
<dbReference type="EMBL" id="MNPL01016246">
    <property type="protein sequence ID" value="OQR70755.1"/>
    <property type="molecule type" value="Genomic_DNA"/>
</dbReference>
<evidence type="ECO:0000256" key="3">
    <source>
        <dbReference type="ARBA" id="ARBA00022741"/>
    </source>
</evidence>
<evidence type="ECO:0000256" key="5">
    <source>
        <dbReference type="ARBA" id="ARBA00022840"/>
    </source>
</evidence>
<feature type="compositionally biased region" description="Low complexity" evidence="6">
    <location>
        <begin position="551"/>
        <end position="564"/>
    </location>
</feature>